<accession>A0A0S4TDU7</accession>
<dbReference type="Proteomes" id="UP000199752">
    <property type="component" value="Chromosome 2"/>
</dbReference>
<protein>
    <submittedName>
        <fullName evidence="1">Uncharacterized protein</fullName>
    </submittedName>
</protein>
<sequence>METKEIRENMELTVEEFIRKQISEYSAKLDERLSSCANDIDKKINIGCEPKNRA</sequence>
<name>A0A0S4TDU7_CRYHO</name>
<dbReference type="EMBL" id="LN877948">
    <property type="protein sequence ID" value="CUV04496.1"/>
    <property type="molecule type" value="Genomic_DNA"/>
</dbReference>
<evidence type="ECO:0000313" key="1">
    <source>
        <dbReference type="EMBL" id="CUV04496.1"/>
    </source>
</evidence>
<proteinExistence type="predicted"/>
<reference evidence="1" key="1">
    <citation type="submission" date="2015-08" db="EMBL/GenBank/DDBJ databases">
        <authorList>
            <person name="Babu N.S."/>
            <person name="Beckwith C.J."/>
            <person name="Beseler K.G."/>
            <person name="Brison A."/>
            <person name="Carone J.V."/>
            <person name="Caskin T.P."/>
            <person name="Diamond M."/>
            <person name="Durham M.E."/>
            <person name="Foxe J.M."/>
            <person name="Go M."/>
            <person name="Henderson B.A."/>
            <person name="Jones I.B."/>
            <person name="McGettigan J.A."/>
            <person name="Micheletti S.J."/>
            <person name="Nasrallah M.E."/>
            <person name="Ortiz D."/>
            <person name="Piller C.R."/>
            <person name="Privatt S.R."/>
            <person name="Schneider S.L."/>
            <person name="Sharp S."/>
            <person name="Smith T.C."/>
            <person name="Stanton J.D."/>
            <person name="Ullery H.E."/>
            <person name="Wilson R.J."/>
            <person name="Serrano M.G."/>
            <person name="Buck G."/>
            <person name="Lee V."/>
            <person name="Wang Y."/>
            <person name="Carvalho R."/>
            <person name="Voegtly L."/>
            <person name="Shi R."/>
            <person name="Duckworth R."/>
            <person name="Johnson A."/>
            <person name="Loviza R."/>
            <person name="Walstead R."/>
            <person name="Shah Z."/>
            <person name="Kiflezghi M."/>
            <person name="Wade K."/>
            <person name="Ball S.L."/>
            <person name="Bradley K.W."/>
            <person name="Asai D.J."/>
            <person name="Bowman C.A."/>
            <person name="Russell D.A."/>
            <person name="Pope W.H."/>
            <person name="Jacobs-Sera D."/>
            <person name="Hendrix R.W."/>
            <person name="Hatfull G.F."/>
        </authorList>
    </citation>
    <scope>NUCLEOTIDE SEQUENCE [LARGE SCALE GENOMIC DNA]</scope>
</reference>
<dbReference type="AlphaFoldDB" id="A0A0S4TDU7"/>
<organism evidence="1">
    <name type="scientific">Cryptosporidium hominis</name>
    <dbReference type="NCBI Taxonomy" id="237895"/>
    <lineage>
        <taxon>Eukaryota</taxon>
        <taxon>Sar</taxon>
        <taxon>Alveolata</taxon>
        <taxon>Apicomplexa</taxon>
        <taxon>Conoidasida</taxon>
        <taxon>Coccidia</taxon>
        <taxon>Eucoccidiorida</taxon>
        <taxon>Eimeriorina</taxon>
        <taxon>Cryptosporidiidae</taxon>
        <taxon>Cryptosporidium</taxon>
    </lineage>
</organism>
<gene>
    <name evidence="1" type="ORF">CHUDEA2_new_02</name>
</gene>
<dbReference type="VEuPathDB" id="CryptoDB:CHUDEA2_new_02"/>